<keyword evidence="5" id="KW-0812">Transmembrane</keyword>
<evidence type="ECO:0000256" key="1">
    <source>
        <dbReference type="ARBA" id="ARBA00023224"/>
    </source>
</evidence>
<evidence type="ECO:0000313" key="8">
    <source>
        <dbReference type="Proteomes" id="UP000294545"/>
    </source>
</evidence>
<dbReference type="Gene3D" id="1.10.287.950">
    <property type="entry name" value="Methyl-accepting chemotaxis protein"/>
    <property type="match status" value="1"/>
</dbReference>
<feature type="transmembrane region" description="Helical" evidence="5">
    <location>
        <begin position="43"/>
        <end position="64"/>
    </location>
</feature>
<keyword evidence="4" id="KW-0175">Coiled coil</keyword>
<comment type="caution">
    <text evidence="7">The sequence shown here is derived from an EMBL/GenBank/DDBJ whole genome shotgun (WGS) entry which is preliminary data.</text>
</comment>
<evidence type="ECO:0000256" key="2">
    <source>
        <dbReference type="ARBA" id="ARBA00029447"/>
    </source>
</evidence>
<gene>
    <name evidence="7" type="ORF">EDC19_0924</name>
</gene>
<feature type="transmembrane region" description="Helical" evidence="5">
    <location>
        <begin position="76"/>
        <end position="102"/>
    </location>
</feature>
<keyword evidence="5" id="KW-0472">Membrane</keyword>
<evidence type="ECO:0000313" key="7">
    <source>
        <dbReference type="EMBL" id="TCK98502.1"/>
    </source>
</evidence>
<reference evidence="7 8" key="1">
    <citation type="submission" date="2019-03" db="EMBL/GenBank/DDBJ databases">
        <title>Genomic Encyclopedia of Type Strains, Phase IV (KMG-IV): sequencing the most valuable type-strain genomes for metagenomic binning, comparative biology and taxonomic classification.</title>
        <authorList>
            <person name="Goeker M."/>
        </authorList>
    </citation>
    <scope>NUCLEOTIDE SEQUENCE [LARGE SCALE GENOMIC DNA]</scope>
    <source>
        <strain evidence="7 8">DSM 24176</strain>
    </source>
</reference>
<evidence type="ECO:0000256" key="5">
    <source>
        <dbReference type="SAM" id="Phobius"/>
    </source>
</evidence>
<organism evidence="7 8">
    <name type="scientific">Natranaerovirga hydrolytica</name>
    <dbReference type="NCBI Taxonomy" id="680378"/>
    <lineage>
        <taxon>Bacteria</taxon>
        <taxon>Bacillati</taxon>
        <taxon>Bacillota</taxon>
        <taxon>Clostridia</taxon>
        <taxon>Lachnospirales</taxon>
        <taxon>Natranaerovirgaceae</taxon>
        <taxon>Natranaerovirga</taxon>
    </lineage>
</organism>
<dbReference type="RefSeq" id="WP_132281183.1">
    <property type="nucleotide sequence ID" value="NZ_SMGQ01000011.1"/>
</dbReference>
<comment type="similarity">
    <text evidence="2">Belongs to the methyl-accepting chemotaxis (MCP) protein family.</text>
</comment>
<dbReference type="GO" id="GO:0016020">
    <property type="term" value="C:membrane"/>
    <property type="evidence" value="ECO:0007669"/>
    <property type="project" value="InterPro"/>
</dbReference>
<feature type="coiled-coil region" evidence="4">
    <location>
        <begin position="362"/>
        <end position="417"/>
    </location>
</feature>
<evidence type="ECO:0000259" key="6">
    <source>
        <dbReference type="PROSITE" id="PS50111"/>
    </source>
</evidence>
<keyword evidence="1 3" id="KW-0807">Transducer</keyword>
<dbReference type="Proteomes" id="UP000294545">
    <property type="component" value="Unassembled WGS sequence"/>
</dbReference>
<proteinExistence type="inferred from homology"/>
<evidence type="ECO:0000256" key="3">
    <source>
        <dbReference type="PROSITE-ProRule" id="PRU00284"/>
    </source>
</evidence>
<dbReference type="OrthoDB" id="9807021at2"/>
<dbReference type="EMBL" id="SMGQ01000011">
    <property type="protein sequence ID" value="TCK98502.1"/>
    <property type="molecule type" value="Genomic_DNA"/>
</dbReference>
<dbReference type="GO" id="GO:0007165">
    <property type="term" value="P:signal transduction"/>
    <property type="evidence" value="ECO:0007669"/>
    <property type="project" value="UniProtKB-KW"/>
</dbReference>
<dbReference type="Pfam" id="PF00015">
    <property type="entry name" value="MCPsignal"/>
    <property type="match status" value="1"/>
</dbReference>
<keyword evidence="5" id="KW-1133">Transmembrane helix</keyword>
<dbReference type="GO" id="GO:0006935">
    <property type="term" value="P:chemotaxis"/>
    <property type="evidence" value="ECO:0007669"/>
    <property type="project" value="InterPro"/>
</dbReference>
<dbReference type="InterPro" id="IPR004090">
    <property type="entry name" value="Chemotax_Me-accpt_rcpt"/>
</dbReference>
<keyword evidence="8" id="KW-1185">Reference proteome</keyword>
<dbReference type="InterPro" id="IPR004089">
    <property type="entry name" value="MCPsignal_dom"/>
</dbReference>
<protein>
    <submittedName>
        <fullName evidence="7">Methyl-accepting chemotaxis protein</fullName>
    </submittedName>
</protein>
<evidence type="ECO:0000256" key="4">
    <source>
        <dbReference type="SAM" id="Coils"/>
    </source>
</evidence>
<dbReference type="PANTHER" id="PTHR32089:SF112">
    <property type="entry name" value="LYSOZYME-LIKE PROTEIN-RELATED"/>
    <property type="match status" value="1"/>
</dbReference>
<dbReference type="SUPFAM" id="SSF58104">
    <property type="entry name" value="Methyl-accepting chemotaxis protein (MCP) signaling domain"/>
    <property type="match status" value="1"/>
</dbReference>
<accession>A0A4R1N0S4</accession>
<dbReference type="AlphaFoldDB" id="A0A4R1N0S4"/>
<dbReference type="PRINTS" id="PR00260">
    <property type="entry name" value="CHEMTRNSDUCR"/>
</dbReference>
<dbReference type="PANTHER" id="PTHR32089">
    <property type="entry name" value="METHYL-ACCEPTING CHEMOTAXIS PROTEIN MCPB"/>
    <property type="match status" value="1"/>
</dbReference>
<feature type="domain" description="Methyl-accepting transducer" evidence="6">
    <location>
        <begin position="214"/>
        <end position="471"/>
    </location>
</feature>
<feature type="transmembrane region" description="Helical" evidence="5">
    <location>
        <begin position="117"/>
        <end position="136"/>
    </location>
</feature>
<sequence length="497" mass="55428">MTKNNISVETRNNQSVLAIAWLIFTVVLLGTIMNYLGTAEQEIFTAVLTVGIFFVAMVISSVVYKKNNSESKSIRYLTFMGMMVSYTILLLGSENLIVYVYLFPMISVYSLYRDTKLMVYISIIVVSINALKVYLLISSGIDLDLSNYIVQFGAIFMYLAGITTISKSLKDNSIQIEDNIKEIESNRNEQVKILEDVKMATNILDKNSDQIESITEQIYKNSHTVSDAVNEIAAGATNTAENIHEQIQVISNTQKQIEDTSTLSDSITEKSNTNMFVLNKGNTIITNLMDQSKIVKSTNDTVNDVVMKLDDKSNNISEIISKISQIADQTNLLALNAAIESARAGEAGKGFAVVADEIRNLAEESQKSANEIATIIQSLQEETTKSTESIRNLITINKEQNQLVEEAKDVFKDIELNTNDVKESNVNLNEMLRNILQDNNKLINSINDISAISEETMSTSEEASSITAEYKEHTVDALKLVEELKEVTKKLKTYLKE</sequence>
<dbReference type="SMART" id="SM00283">
    <property type="entry name" value="MA"/>
    <property type="match status" value="1"/>
</dbReference>
<name>A0A4R1N0S4_9FIRM</name>
<dbReference type="PROSITE" id="PS50111">
    <property type="entry name" value="CHEMOTAXIS_TRANSDUC_2"/>
    <property type="match status" value="1"/>
</dbReference>
<feature type="transmembrane region" description="Helical" evidence="5">
    <location>
        <begin position="16"/>
        <end position="37"/>
    </location>
</feature>
<dbReference type="GO" id="GO:0004888">
    <property type="term" value="F:transmembrane signaling receptor activity"/>
    <property type="evidence" value="ECO:0007669"/>
    <property type="project" value="InterPro"/>
</dbReference>
<feature type="transmembrane region" description="Helical" evidence="5">
    <location>
        <begin position="148"/>
        <end position="166"/>
    </location>
</feature>